<dbReference type="Gene3D" id="3.40.710.10">
    <property type="entry name" value="DD-peptidase/beta-lactamase superfamily"/>
    <property type="match status" value="1"/>
</dbReference>
<organism evidence="2 3">
    <name type="scientific">Teladorsagia circumcincta</name>
    <name type="common">Brown stomach worm</name>
    <name type="synonym">Ostertagia circumcincta</name>
    <dbReference type="NCBI Taxonomy" id="45464"/>
    <lineage>
        <taxon>Eukaryota</taxon>
        <taxon>Metazoa</taxon>
        <taxon>Ecdysozoa</taxon>
        <taxon>Nematoda</taxon>
        <taxon>Chromadorea</taxon>
        <taxon>Rhabditida</taxon>
        <taxon>Rhabditina</taxon>
        <taxon>Rhabditomorpha</taxon>
        <taxon>Strongyloidea</taxon>
        <taxon>Trichostrongylidae</taxon>
        <taxon>Teladorsagia</taxon>
    </lineage>
</organism>
<dbReference type="InterPro" id="IPR001466">
    <property type="entry name" value="Beta-lactam-related"/>
</dbReference>
<dbReference type="Proteomes" id="UP000230423">
    <property type="component" value="Unassembled WGS sequence"/>
</dbReference>
<feature type="non-terminal residue" evidence="2">
    <location>
        <position position="1"/>
    </location>
</feature>
<proteinExistence type="predicted"/>
<evidence type="ECO:0000313" key="3">
    <source>
        <dbReference type="Proteomes" id="UP000230423"/>
    </source>
</evidence>
<accession>A0A2G9THK8</accession>
<evidence type="ECO:0000259" key="1">
    <source>
        <dbReference type="Pfam" id="PF00144"/>
    </source>
</evidence>
<dbReference type="InterPro" id="IPR050491">
    <property type="entry name" value="AmpC-like"/>
</dbReference>
<evidence type="ECO:0000313" key="2">
    <source>
        <dbReference type="EMBL" id="PIO57464.1"/>
    </source>
</evidence>
<dbReference type="AlphaFoldDB" id="A0A2G9THK8"/>
<dbReference type="Pfam" id="PF00144">
    <property type="entry name" value="Beta-lactamase"/>
    <property type="match status" value="1"/>
</dbReference>
<name>A0A2G9THK8_TELCI</name>
<dbReference type="InterPro" id="IPR012338">
    <property type="entry name" value="Beta-lactam/transpept-like"/>
</dbReference>
<gene>
    <name evidence="2" type="ORF">TELCIR_21126</name>
</gene>
<dbReference type="EMBL" id="KZ365449">
    <property type="protein sequence ID" value="PIO57464.1"/>
    <property type="molecule type" value="Genomic_DNA"/>
</dbReference>
<sequence length="109" mass="12414">NKFAKRRYYKKHVTDVTVRHLLEHTAGYLAEHLSGMDYESFVKKSIFAPAGVHDIQVAGPTISDRAPREVLYYMSGNNLGFDPYEMLPSERIGPWGGWIASPIQLLLFM</sequence>
<keyword evidence="3" id="KW-1185">Reference proteome</keyword>
<dbReference type="OrthoDB" id="5772186at2759"/>
<feature type="non-terminal residue" evidence="2">
    <location>
        <position position="109"/>
    </location>
</feature>
<feature type="domain" description="Beta-lactamase-related" evidence="1">
    <location>
        <begin position="26"/>
        <end position="109"/>
    </location>
</feature>
<reference evidence="2 3" key="1">
    <citation type="submission" date="2015-09" db="EMBL/GenBank/DDBJ databases">
        <title>Draft genome of the parasitic nematode Teladorsagia circumcincta isolate WARC Sus (inbred).</title>
        <authorList>
            <person name="Mitreva M."/>
        </authorList>
    </citation>
    <scope>NUCLEOTIDE SEQUENCE [LARGE SCALE GENOMIC DNA]</scope>
    <source>
        <strain evidence="2 3">S</strain>
    </source>
</reference>
<protein>
    <recommendedName>
        <fullName evidence="1">Beta-lactamase-related domain-containing protein</fullName>
    </recommendedName>
</protein>
<dbReference type="PANTHER" id="PTHR46825">
    <property type="entry name" value="D-ALANYL-D-ALANINE-CARBOXYPEPTIDASE/ENDOPEPTIDASE AMPH"/>
    <property type="match status" value="1"/>
</dbReference>
<dbReference type="SUPFAM" id="SSF56601">
    <property type="entry name" value="beta-lactamase/transpeptidase-like"/>
    <property type="match status" value="1"/>
</dbReference>
<dbReference type="PANTHER" id="PTHR46825:SF13">
    <property type="entry name" value="BETA-LACTAMASE-RELATED DOMAIN-CONTAINING PROTEIN"/>
    <property type="match status" value="1"/>
</dbReference>